<keyword evidence="3 5" id="KW-1133">Transmembrane helix</keyword>
<evidence type="ECO:0000259" key="6">
    <source>
        <dbReference type="PROSITE" id="PS50262"/>
    </source>
</evidence>
<sequence>MNLSSFNNSVEAGRKPEEELRAALLKNLIVSGLCISINYVNGVLVHTFRKHQIFYSNPRYILFIHLVMNDMIQLIQTSVLFILSYVLQTVSVSVCIVLLMVAILTTFNTPVNLAVMAVECYIAVCMPLRHAQICTVRKTYILIGLMWAASGLSVLLDLLLLLAAEPLQFFHSRVWCFRDNVFRNKRGLEKRTASNILCLVLVWFTLFFTYFRILFAAKGAAADSGKARNTILLHAFQLLLTMLNYVRPLVEQALLLLWPNDHVHIVFASFVMVQIVPRFVSPIIYGLRDPTFRKCVRGYLLCGRRTGDATSSSVRLTFFLQLLHRRRTSQNAPRKAA</sequence>
<evidence type="ECO:0000256" key="1">
    <source>
        <dbReference type="ARBA" id="ARBA00004370"/>
    </source>
</evidence>
<dbReference type="AlphaFoldDB" id="A0A8C8DFG4"/>
<evidence type="ECO:0000256" key="4">
    <source>
        <dbReference type="ARBA" id="ARBA00023136"/>
    </source>
</evidence>
<evidence type="ECO:0000313" key="8">
    <source>
        <dbReference type="Proteomes" id="UP000694383"/>
    </source>
</evidence>
<dbReference type="InterPro" id="IPR052921">
    <property type="entry name" value="GPCR1_Superfamily_Member"/>
</dbReference>
<organism evidence="7 8">
    <name type="scientific">Oryzias sinensis</name>
    <name type="common">Chinese medaka</name>
    <dbReference type="NCBI Taxonomy" id="183150"/>
    <lineage>
        <taxon>Eukaryota</taxon>
        <taxon>Metazoa</taxon>
        <taxon>Chordata</taxon>
        <taxon>Craniata</taxon>
        <taxon>Vertebrata</taxon>
        <taxon>Euteleostomi</taxon>
        <taxon>Actinopterygii</taxon>
        <taxon>Neopterygii</taxon>
        <taxon>Teleostei</taxon>
        <taxon>Neoteleostei</taxon>
        <taxon>Acanthomorphata</taxon>
        <taxon>Ovalentaria</taxon>
        <taxon>Atherinomorphae</taxon>
        <taxon>Beloniformes</taxon>
        <taxon>Adrianichthyidae</taxon>
        <taxon>Oryziinae</taxon>
        <taxon>Oryzias</taxon>
    </lineage>
</organism>
<dbReference type="PANTHER" id="PTHR26451">
    <property type="entry name" value="G_PROTEIN_RECEP_F1_2 DOMAIN-CONTAINING PROTEIN"/>
    <property type="match status" value="1"/>
</dbReference>
<dbReference type="GeneTree" id="ENSGT00940000161337"/>
<reference evidence="7" key="2">
    <citation type="submission" date="2025-09" db="UniProtKB">
        <authorList>
            <consortium name="Ensembl"/>
        </authorList>
    </citation>
    <scope>IDENTIFICATION</scope>
</reference>
<dbReference type="InterPro" id="IPR017452">
    <property type="entry name" value="GPCR_Rhodpsn_7TM"/>
</dbReference>
<dbReference type="Ensembl" id="ENSOSIT00000003376.1">
    <property type="protein sequence ID" value="ENSOSIP00000003138.1"/>
    <property type="gene ID" value="ENSOSIG00000002041.1"/>
</dbReference>
<dbReference type="GO" id="GO:0005549">
    <property type="term" value="F:odorant binding"/>
    <property type="evidence" value="ECO:0007669"/>
    <property type="project" value="TreeGrafter"/>
</dbReference>
<feature type="transmembrane region" description="Helical" evidence="5">
    <location>
        <begin position="227"/>
        <end position="245"/>
    </location>
</feature>
<comment type="subcellular location">
    <subcellularLocation>
        <location evidence="1">Membrane</location>
    </subcellularLocation>
</comment>
<dbReference type="Pfam" id="PF00001">
    <property type="entry name" value="7tm_1"/>
    <property type="match status" value="1"/>
</dbReference>
<name>A0A8C8DFG4_9TELE</name>
<dbReference type="GO" id="GO:0016020">
    <property type="term" value="C:membrane"/>
    <property type="evidence" value="ECO:0007669"/>
    <property type="project" value="UniProtKB-SubCell"/>
</dbReference>
<feature type="transmembrane region" description="Helical" evidence="5">
    <location>
        <begin position="140"/>
        <end position="164"/>
    </location>
</feature>
<dbReference type="InterPro" id="IPR000276">
    <property type="entry name" value="GPCR_Rhodpsn"/>
</dbReference>
<feature type="transmembrane region" description="Helical" evidence="5">
    <location>
        <begin position="193"/>
        <end position="215"/>
    </location>
</feature>
<feature type="transmembrane region" description="Helical" evidence="5">
    <location>
        <begin position="265"/>
        <end position="287"/>
    </location>
</feature>
<keyword evidence="8" id="KW-1185">Reference proteome</keyword>
<protein>
    <recommendedName>
        <fullName evidence="6">G-protein coupled receptors family 1 profile domain-containing protein</fullName>
    </recommendedName>
</protein>
<dbReference type="Gene3D" id="1.20.1070.10">
    <property type="entry name" value="Rhodopsin 7-helix transmembrane proteins"/>
    <property type="match status" value="1"/>
</dbReference>
<dbReference type="PROSITE" id="PS50262">
    <property type="entry name" value="G_PROTEIN_RECEP_F1_2"/>
    <property type="match status" value="1"/>
</dbReference>
<dbReference type="FunFam" id="1.20.1070.10:FF:000096">
    <property type="entry name" value="Odorant receptor 131-2"/>
    <property type="match status" value="1"/>
</dbReference>
<dbReference type="SUPFAM" id="SSF81321">
    <property type="entry name" value="Family A G protein-coupled receptor-like"/>
    <property type="match status" value="1"/>
</dbReference>
<evidence type="ECO:0000256" key="2">
    <source>
        <dbReference type="ARBA" id="ARBA00022692"/>
    </source>
</evidence>
<dbReference type="GO" id="GO:0004930">
    <property type="term" value="F:G protein-coupled receptor activity"/>
    <property type="evidence" value="ECO:0007669"/>
    <property type="project" value="InterPro"/>
</dbReference>
<proteinExistence type="predicted"/>
<accession>A0A8C8DFG4</accession>
<evidence type="ECO:0000256" key="5">
    <source>
        <dbReference type="SAM" id="Phobius"/>
    </source>
</evidence>
<reference evidence="7" key="1">
    <citation type="submission" date="2025-08" db="UniProtKB">
        <authorList>
            <consortium name="Ensembl"/>
        </authorList>
    </citation>
    <scope>IDENTIFICATION</scope>
</reference>
<dbReference type="PANTHER" id="PTHR26451:SF998">
    <property type="entry name" value="ODORANT RECEPTOR-RELATED"/>
    <property type="match status" value="1"/>
</dbReference>
<evidence type="ECO:0000256" key="3">
    <source>
        <dbReference type="ARBA" id="ARBA00022989"/>
    </source>
</evidence>
<evidence type="ECO:0000313" key="7">
    <source>
        <dbReference type="Ensembl" id="ENSOSIP00000003138.1"/>
    </source>
</evidence>
<feature type="domain" description="G-protein coupled receptors family 1 profile" evidence="6">
    <location>
        <begin position="40"/>
        <end position="285"/>
    </location>
</feature>
<dbReference type="GO" id="GO:0004984">
    <property type="term" value="F:olfactory receptor activity"/>
    <property type="evidence" value="ECO:0007669"/>
    <property type="project" value="TreeGrafter"/>
</dbReference>
<dbReference type="Proteomes" id="UP000694383">
    <property type="component" value="Unplaced"/>
</dbReference>
<feature type="transmembrane region" description="Helical" evidence="5">
    <location>
        <begin position="20"/>
        <end position="40"/>
    </location>
</feature>
<keyword evidence="4 5" id="KW-0472">Membrane</keyword>
<keyword evidence="2 5" id="KW-0812">Transmembrane</keyword>